<evidence type="ECO:0000313" key="1">
    <source>
        <dbReference type="EMBL" id="UNI15977.1"/>
    </source>
</evidence>
<reference evidence="1" key="1">
    <citation type="submission" date="2021-11" db="EMBL/GenBank/DDBJ databases">
        <title>Purpureocillium_takamizusanense_genome.</title>
        <authorList>
            <person name="Nguyen N.-H."/>
        </authorList>
    </citation>
    <scope>NUCLEOTIDE SEQUENCE</scope>
    <source>
        <strain evidence="1">PT3</strain>
    </source>
</reference>
<dbReference type="KEGG" id="ptkz:JDV02_002458"/>
<dbReference type="RefSeq" id="XP_047839458.1">
    <property type="nucleotide sequence ID" value="XM_047983487.1"/>
</dbReference>
<dbReference type="Proteomes" id="UP000829364">
    <property type="component" value="Chromosome 2"/>
</dbReference>
<dbReference type="EMBL" id="CP086355">
    <property type="protein sequence ID" value="UNI15977.1"/>
    <property type="molecule type" value="Genomic_DNA"/>
</dbReference>
<dbReference type="OrthoDB" id="10456474at2759"/>
<evidence type="ECO:0000313" key="2">
    <source>
        <dbReference type="Proteomes" id="UP000829364"/>
    </source>
</evidence>
<dbReference type="AlphaFoldDB" id="A0A9Q8V8N6"/>
<name>A0A9Q8V8N6_9HYPO</name>
<keyword evidence="2" id="KW-1185">Reference proteome</keyword>
<accession>A0A9Q8V8N6</accession>
<gene>
    <name evidence="1" type="ORF">JDV02_002458</name>
</gene>
<dbReference type="GeneID" id="72064419"/>
<proteinExistence type="predicted"/>
<organism evidence="1 2">
    <name type="scientific">Purpureocillium takamizusanense</name>
    <dbReference type="NCBI Taxonomy" id="2060973"/>
    <lineage>
        <taxon>Eukaryota</taxon>
        <taxon>Fungi</taxon>
        <taxon>Dikarya</taxon>
        <taxon>Ascomycota</taxon>
        <taxon>Pezizomycotina</taxon>
        <taxon>Sordariomycetes</taxon>
        <taxon>Hypocreomycetidae</taxon>
        <taxon>Hypocreales</taxon>
        <taxon>Ophiocordycipitaceae</taxon>
        <taxon>Purpureocillium</taxon>
    </lineage>
</organism>
<protein>
    <submittedName>
        <fullName evidence="1">Uncharacterized protein</fullName>
    </submittedName>
</protein>
<sequence length="56" mass="6783">MRDEPFDFARDFNPGQDIMMQCFELIIARLRRNYRMIQLFVSANNGRGQHMNKYPE</sequence>